<dbReference type="PROSITE" id="PS50088">
    <property type="entry name" value="ANK_REPEAT"/>
    <property type="match status" value="1"/>
</dbReference>
<dbReference type="GO" id="GO:0085020">
    <property type="term" value="P:protein K6-linked ubiquitination"/>
    <property type="evidence" value="ECO:0007669"/>
    <property type="project" value="TreeGrafter"/>
</dbReference>
<evidence type="ECO:0000256" key="3">
    <source>
        <dbReference type="ARBA" id="ARBA00022483"/>
    </source>
</evidence>
<dbReference type="GO" id="GO:0044218">
    <property type="term" value="C:other organism cell membrane"/>
    <property type="evidence" value="ECO:0007669"/>
    <property type="project" value="UniProtKB-KW"/>
</dbReference>
<sequence length="311" mass="34061">MIKRKILMPPLEEPLHPPTKFSAIYNALKSISSDESLNQDNVIGAIKSQLPSDSDACKEWEKGEFSLDHVFTTVNDKGVESKHTLLTVAFNRADSKMANFLIKVGADVNAVGVNGLTPLIIAIERKCDNPSNKALVDLLMEAKADVNAAVANGMTPISKAVERGDLETFKALMEKKAKVDVKPPHGESLLEWAESHKQYVENKEDMEGIINTLKAPSEEKKKTAPEIATSTDIDNLKQTGEAESTIPTVPDETSGEISLEERDAEYALECQIEEIALSTDGQLPENNDINFTDAQGVTTTQHCNAHTRLTY</sequence>
<comment type="caution">
    <text evidence="13">The sequence shown here is derived from an EMBL/GenBank/DDBJ whole genome shotgun (WGS) entry which is preliminary data.</text>
</comment>
<evidence type="ECO:0000313" key="13">
    <source>
        <dbReference type="EMBL" id="GFT78298.1"/>
    </source>
</evidence>
<keyword evidence="7" id="KW-0528">Neurotoxin</keyword>
<feature type="repeat" description="ANK" evidence="12">
    <location>
        <begin position="152"/>
        <end position="184"/>
    </location>
</feature>
<keyword evidence="9" id="KW-0638">Presynaptic neurotoxin</keyword>
<dbReference type="SMART" id="SM00248">
    <property type="entry name" value="ANK"/>
    <property type="match status" value="3"/>
</dbReference>
<keyword evidence="14" id="KW-1185">Reference proteome</keyword>
<evidence type="ECO:0000256" key="10">
    <source>
        <dbReference type="ARBA" id="ARBA00023043"/>
    </source>
</evidence>
<keyword evidence="6" id="KW-0800">Toxin</keyword>
<keyword evidence="3" id="KW-0268">Exocytosis</keyword>
<evidence type="ECO:0000256" key="5">
    <source>
        <dbReference type="ARBA" id="ARBA00022537"/>
    </source>
</evidence>
<organism evidence="13 14">
    <name type="scientific">Nephila pilipes</name>
    <name type="common">Giant wood spider</name>
    <name type="synonym">Nephila maculata</name>
    <dbReference type="NCBI Taxonomy" id="299642"/>
    <lineage>
        <taxon>Eukaryota</taxon>
        <taxon>Metazoa</taxon>
        <taxon>Ecdysozoa</taxon>
        <taxon>Arthropoda</taxon>
        <taxon>Chelicerata</taxon>
        <taxon>Arachnida</taxon>
        <taxon>Araneae</taxon>
        <taxon>Araneomorphae</taxon>
        <taxon>Entelegynae</taxon>
        <taxon>Araneoidea</taxon>
        <taxon>Nephilidae</taxon>
        <taxon>Nephila</taxon>
    </lineage>
</organism>
<protein>
    <submittedName>
        <fullName evidence="13">ANK_REP_REGION domain-containing protein</fullName>
    </submittedName>
</protein>
<keyword evidence="11" id="KW-0472">Membrane</keyword>
<dbReference type="Pfam" id="PF13637">
    <property type="entry name" value="Ank_4"/>
    <property type="match status" value="1"/>
</dbReference>
<dbReference type="InterPro" id="IPR036770">
    <property type="entry name" value="Ankyrin_rpt-contain_sf"/>
</dbReference>
<evidence type="ECO:0000256" key="12">
    <source>
        <dbReference type="PROSITE-ProRule" id="PRU00023"/>
    </source>
</evidence>
<keyword evidence="11" id="KW-1053">Target membrane</keyword>
<dbReference type="PROSITE" id="PS50297">
    <property type="entry name" value="ANK_REP_REGION"/>
    <property type="match status" value="1"/>
</dbReference>
<dbReference type="GO" id="GO:0031436">
    <property type="term" value="C:BRCA1-BARD1 complex"/>
    <property type="evidence" value="ECO:0007669"/>
    <property type="project" value="TreeGrafter"/>
</dbReference>
<evidence type="ECO:0000256" key="11">
    <source>
        <dbReference type="ARBA" id="ARBA00023298"/>
    </source>
</evidence>
<dbReference type="Proteomes" id="UP000887013">
    <property type="component" value="Unassembled WGS sequence"/>
</dbReference>
<dbReference type="InterPro" id="IPR002110">
    <property type="entry name" value="Ankyrin_rpt"/>
</dbReference>
<reference evidence="13" key="1">
    <citation type="submission" date="2020-08" db="EMBL/GenBank/DDBJ databases">
        <title>Multicomponent nature underlies the extraordinary mechanical properties of spider dragline silk.</title>
        <authorList>
            <person name="Kono N."/>
            <person name="Nakamura H."/>
            <person name="Mori M."/>
            <person name="Yoshida Y."/>
            <person name="Ohtoshi R."/>
            <person name="Malay A.D."/>
            <person name="Moran D.A.P."/>
            <person name="Tomita M."/>
            <person name="Numata K."/>
            <person name="Arakawa K."/>
        </authorList>
    </citation>
    <scope>NUCLEOTIDE SEQUENCE</scope>
</reference>
<accession>A0A8X6PPA0</accession>
<dbReference type="Gene3D" id="1.25.40.20">
    <property type="entry name" value="Ankyrin repeat-containing domain"/>
    <property type="match status" value="1"/>
</dbReference>
<dbReference type="OrthoDB" id="341259at2759"/>
<dbReference type="AlphaFoldDB" id="A0A8X6PPA0"/>
<evidence type="ECO:0000256" key="4">
    <source>
        <dbReference type="ARBA" id="ARBA00022525"/>
    </source>
</evidence>
<dbReference type="GO" id="GO:0070531">
    <property type="term" value="C:BRCA1-A complex"/>
    <property type="evidence" value="ECO:0007669"/>
    <property type="project" value="TreeGrafter"/>
</dbReference>
<keyword evidence="4" id="KW-0964">Secreted</keyword>
<dbReference type="GO" id="GO:0005576">
    <property type="term" value="C:extracellular region"/>
    <property type="evidence" value="ECO:0007669"/>
    <property type="project" value="UniProtKB-SubCell"/>
</dbReference>
<evidence type="ECO:0000256" key="8">
    <source>
        <dbReference type="ARBA" id="ARBA00022737"/>
    </source>
</evidence>
<name>A0A8X6PPA0_NEPPI</name>
<dbReference type="PANTHER" id="PTHR24171">
    <property type="entry name" value="ANKYRIN REPEAT DOMAIN-CONTAINING PROTEIN 39-RELATED"/>
    <property type="match status" value="1"/>
</dbReference>
<dbReference type="SUPFAM" id="SSF48403">
    <property type="entry name" value="Ankyrin repeat"/>
    <property type="match status" value="1"/>
</dbReference>
<dbReference type="GO" id="GO:0004842">
    <property type="term" value="F:ubiquitin-protein transferase activity"/>
    <property type="evidence" value="ECO:0007669"/>
    <property type="project" value="TreeGrafter"/>
</dbReference>
<evidence type="ECO:0000256" key="6">
    <source>
        <dbReference type="ARBA" id="ARBA00022656"/>
    </source>
</evidence>
<keyword evidence="5" id="KW-1052">Target cell membrane</keyword>
<dbReference type="GO" id="GO:0044231">
    <property type="term" value="C:host cell presynaptic membrane"/>
    <property type="evidence" value="ECO:0007669"/>
    <property type="project" value="UniProtKB-KW"/>
</dbReference>
<dbReference type="PANTHER" id="PTHR24171:SF8">
    <property type="entry name" value="BRCA1-ASSOCIATED RING DOMAIN PROTEIN 1"/>
    <property type="match status" value="1"/>
</dbReference>
<keyword evidence="8" id="KW-0677">Repeat</keyword>
<dbReference type="GO" id="GO:0090729">
    <property type="term" value="F:toxin activity"/>
    <property type="evidence" value="ECO:0007669"/>
    <property type="project" value="UniProtKB-KW"/>
</dbReference>
<dbReference type="EMBL" id="BMAW01022554">
    <property type="protein sequence ID" value="GFT78298.1"/>
    <property type="molecule type" value="Genomic_DNA"/>
</dbReference>
<evidence type="ECO:0000256" key="2">
    <source>
        <dbReference type="ARBA" id="ARBA00004613"/>
    </source>
</evidence>
<evidence type="ECO:0000256" key="7">
    <source>
        <dbReference type="ARBA" id="ARBA00022699"/>
    </source>
</evidence>
<comment type="subcellular location">
    <subcellularLocation>
        <location evidence="2">Secreted</location>
    </subcellularLocation>
    <subcellularLocation>
        <location evidence="1">Target cell membrane</location>
    </subcellularLocation>
</comment>
<evidence type="ECO:0000256" key="1">
    <source>
        <dbReference type="ARBA" id="ARBA00004175"/>
    </source>
</evidence>
<dbReference type="GO" id="GO:0006887">
    <property type="term" value="P:exocytosis"/>
    <property type="evidence" value="ECO:0007669"/>
    <property type="project" value="UniProtKB-KW"/>
</dbReference>
<keyword evidence="10 12" id="KW-0040">ANK repeat</keyword>
<evidence type="ECO:0000313" key="14">
    <source>
        <dbReference type="Proteomes" id="UP000887013"/>
    </source>
</evidence>
<evidence type="ECO:0000256" key="9">
    <source>
        <dbReference type="ARBA" id="ARBA00023028"/>
    </source>
</evidence>
<gene>
    <name evidence="13" type="primary">TV42_01550</name>
    <name evidence="13" type="ORF">NPIL_619991</name>
</gene>
<proteinExistence type="predicted"/>